<proteinExistence type="predicted"/>
<accession>A0A4Y7PHB6</accession>
<sequence length="392" mass="45095">MSYRSQISGSSLSADSDGFLLWIQGHNNEKMSNRTNKSLQDWLCTTSIVGITRPLNFGLEKLLYPIPLLKYRDMGKKDDLMPILRTNESSWMVFHRGDAEFDRQIDIIQEVARGIDKWDRLECLKDFCKTKSSYQLFVFPALERRRSLGTFHFRIGCQELDRPSDYRGDVLRAPNCFTKAVEFINQFGMGLRDVSLTNILSLGGLGELRDIEYEENSATCLPCNIKTGTRLCIANEPGCGAYIFGYFGDNQPPFRFNPLHDLQSVLWTFLWKVFSNSFPADTPPLDIRIEFDRVRAGFGYFQISKAHFAADYRVKYSPTFQPVVDIYEILRTRMISQYRELEIKSPMVQTGLKTFRAQTMEAEELEGESQTEKRKAGEGDDGDLTPFKKQKN</sequence>
<dbReference type="EMBL" id="ML170342">
    <property type="protein sequence ID" value="TDL14408.1"/>
    <property type="molecule type" value="Genomic_DNA"/>
</dbReference>
<keyword evidence="3" id="KW-1185">Reference proteome</keyword>
<evidence type="ECO:0000313" key="3">
    <source>
        <dbReference type="Proteomes" id="UP000294933"/>
    </source>
</evidence>
<evidence type="ECO:0000313" key="2">
    <source>
        <dbReference type="EMBL" id="TDL14408.1"/>
    </source>
</evidence>
<feature type="region of interest" description="Disordered" evidence="1">
    <location>
        <begin position="361"/>
        <end position="392"/>
    </location>
</feature>
<dbReference type="VEuPathDB" id="FungiDB:BD410DRAFT_846059"/>
<organism evidence="2 3">
    <name type="scientific">Rickenella mellea</name>
    <dbReference type="NCBI Taxonomy" id="50990"/>
    <lineage>
        <taxon>Eukaryota</taxon>
        <taxon>Fungi</taxon>
        <taxon>Dikarya</taxon>
        <taxon>Basidiomycota</taxon>
        <taxon>Agaricomycotina</taxon>
        <taxon>Agaricomycetes</taxon>
        <taxon>Hymenochaetales</taxon>
        <taxon>Rickenellaceae</taxon>
        <taxon>Rickenella</taxon>
    </lineage>
</organism>
<dbReference type="AlphaFoldDB" id="A0A4Y7PHB6"/>
<protein>
    <recommendedName>
        <fullName evidence="4">Fungal-type protein kinase domain-containing protein</fullName>
    </recommendedName>
</protein>
<name>A0A4Y7PHB6_9AGAM</name>
<gene>
    <name evidence="2" type="ORF">BD410DRAFT_846059</name>
</gene>
<evidence type="ECO:0008006" key="4">
    <source>
        <dbReference type="Google" id="ProtNLM"/>
    </source>
</evidence>
<dbReference type="Proteomes" id="UP000294933">
    <property type="component" value="Unassembled WGS sequence"/>
</dbReference>
<dbReference type="OrthoDB" id="312874at2759"/>
<dbReference type="STRING" id="50990.A0A4Y7PHB6"/>
<evidence type="ECO:0000256" key="1">
    <source>
        <dbReference type="SAM" id="MobiDB-lite"/>
    </source>
</evidence>
<reference evidence="2 3" key="1">
    <citation type="submission" date="2018-06" db="EMBL/GenBank/DDBJ databases">
        <title>A transcriptomic atlas of mushroom development highlights an independent origin of complex multicellularity.</title>
        <authorList>
            <consortium name="DOE Joint Genome Institute"/>
            <person name="Krizsan K."/>
            <person name="Almasi E."/>
            <person name="Merenyi Z."/>
            <person name="Sahu N."/>
            <person name="Viragh M."/>
            <person name="Koszo T."/>
            <person name="Mondo S."/>
            <person name="Kiss B."/>
            <person name="Balint B."/>
            <person name="Kues U."/>
            <person name="Barry K."/>
            <person name="Hegedus J.C."/>
            <person name="Henrissat B."/>
            <person name="Johnson J."/>
            <person name="Lipzen A."/>
            <person name="Ohm R."/>
            <person name="Nagy I."/>
            <person name="Pangilinan J."/>
            <person name="Yan J."/>
            <person name="Xiong Y."/>
            <person name="Grigoriev I.V."/>
            <person name="Hibbett D.S."/>
            <person name="Nagy L.G."/>
        </authorList>
    </citation>
    <scope>NUCLEOTIDE SEQUENCE [LARGE SCALE GENOMIC DNA]</scope>
    <source>
        <strain evidence="2 3">SZMC22713</strain>
    </source>
</reference>